<dbReference type="EMBL" id="OCMY01000001">
    <property type="protein sequence ID" value="SOD37710.1"/>
    <property type="molecule type" value="Genomic_DNA"/>
</dbReference>
<dbReference type="AlphaFoldDB" id="A0A286BU87"/>
<reference evidence="2" key="1">
    <citation type="submission" date="2017-09" db="EMBL/GenBank/DDBJ databases">
        <authorList>
            <person name="Varghese N."/>
            <person name="Submissions S."/>
        </authorList>
    </citation>
    <scope>NUCLEOTIDE SEQUENCE [LARGE SCALE GENOMIC DNA]</scope>
    <source>
        <strain evidence="2">JKS000234</strain>
    </source>
</reference>
<sequence length="30" mass="3393">MFLEICRGAIYGDRPHARTNHDDAIYGDQG</sequence>
<name>A0A286BU87_9GAMM</name>
<dbReference type="Proteomes" id="UP000219271">
    <property type="component" value="Unassembled WGS sequence"/>
</dbReference>
<organism evidence="1 2">
    <name type="scientific">Candidatus Pantoea floridensis</name>
    <dbReference type="NCBI Taxonomy" id="1938870"/>
    <lineage>
        <taxon>Bacteria</taxon>
        <taxon>Pseudomonadati</taxon>
        <taxon>Pseudomonadota</taxon>
        <taxon>Gammaproteobacteria</taxon>
        <taxon>Enterobacterales</taxon>
        <taxon>Erwiniaceae</taxon>
        <taxon>Pantoea</taxon>
    </lineage>
</organism>
<evidence type="ECO:0000313" key="1">
    <source>
        <dbReference type="EMBL" id="SOD37710.1"/>
    </source>
</evidence>
<evidence type="ECO:0000313" key="2">
    <source>
        <dbReference type="Proteomes" id="UP000219271"/>
    </source>
</evidence>
<keyword evidence="2" id="KW-1185">Reference proteome</keyword>
<gene>
    <name evidence="1" type="ORF">SAMN06273570_2079</name>
</gene>
<accession>A0A286BU87</accession>
<proteinExistence type="predicted"/>
<protein>
    <submittedName>
        <fullName evidence="1">Uncharacterized protein</fullName>
    </submittedName>
</protein>